<dbReference type="RefSeq" id="WP_121200847.1">
    <property type="nucleotide sequence ID" value="NZ_RBKU01000001.1"/>
</dbReference>
<keyword evidence="2" id="KW-1185">Reference proteome</keyword>
<organism evidence="1 2">
    <name type="scientific">Mucilaginibacter gracilis</name>
    <dbReference type="NCBI Taxonomy" id="423350"/>
    <lineage>
        <taxon>Bacteria</taxon>
        <taxon>Pseudomonadati</taxon>
        <taxon>Bacteroidota</taxon>
        <taxon>Sphingobacteriia</taxon>
        <taxon>Sphingobacteriales</taxon>
        <taxon>Sphingobacteriaceae</taxon>
        <taxon>Mucilaginibacter</taxon>
    </lineage>
</organism>
<dbReference type="Proteomes" id="UP000268007">
    <property type="component" value="Unassembled WGS sequence"/>
</dbReference>
<evidence type="ECO:0000313" key="2">
    <source>
        <dbReference type="Proteomes" id="UP000268007"/>
    </source>
</evidence>
<name>A0A495JA08_9SPHI</name>
<reference evidence="1 2" key="1">
    <citation type="submission" date="2018-10" db="EMBL/GenBank/DDBJ databases">
        <title>Genomic Encyclopedia of Archaeal and Bacterial Type Strains, Phase II (KMG-II): from individual species to whole genera.</title>
        <authorList>
            <person name="Goeker M."/>
        </authorList>
    </citation>
    <scope>NUCLEOTIDE SEQUENCE [LARGE SCALE GENOMIC DNA]</scope>
    <source>
        <strain evidence="1 2">DSM 18602</strain>
    </source>
</reference>
<evidence type="ECO:0000313" key="1">
    <source>
        <dbReference type="EMBL" id="RKR84899.1"/>
    </source>
</evidence>
<gene>
    <name evidence="1" type="ORF">BDD43_5152</name>
</gene>
<dbReference type="EMBL" id="RBKU01000001">
    <property type="protein sequence ID" value="RKR84899.1"/>
    <property type="molecule type" value="Genomic_DNA"/>
</dbReference>
<dbReference type="OrthoDB" id="796518at2"/>
<protein>
    <submittedName>
        <fullName evidence="1">Uncharacterized protein</fullName>
    </submittedName>
</protein>
<comment type="caution">
    <text evidence="1">The sequence shown here is derived from an EMBL/GenBank/DDBJ whole genome shotgun (WGS) entry which is preliminary data.</text>
</comment>
<accession>A0A495JA08</accession>
<proteinExistence type="predicted"/>
<sequence length="151" mass="16554">MNLQLFAYFTDIRNQIIEIATQKGMNASGKTLTSLEITEIPNGLELMANSNIYFMENGRGPTHPGTPAGNPNLVEVIQNWLDAKGLAINPYAVANAIHKNGTRLYRSGGNSGVLSIPLKLERLDEVFANISAEYLQTASQDIFKPMLEMGQ</sequence>
<dbReference type="AlphaFoldDB" id="A0A495JA08"/>